<feature type="region of interest" description="Disordered" evidence="5">
    <location>
        <begin position="671"/>
        <end position="770"/>
    </location>
</feature>
<organism evidence="6 7">
    <name type="scientific">Trichuris muris</name>
    <name type="common">Mouse whipworm</name>
    <dbReference type="NCBI Taxonomy" id="70415"/>
    <lineage>
        <taxon>Eukaryota</taxon>
        <taxon>Metazoa</taxon>
        <taxon>Ecdysozoa</taxon>
        <taxon>Nematoda</taxon>
        <taxon>Enoplea</taxon>
        <taxon>Dorylaimia</taxon>
        <taxon>Trichinellida</taxon>
        <taxon>Trichuridae</taxon>
        <taxon>Trichuris</taxon>
    </lineage>
</organism>
<comment type="function">
    <text evidence="4">Involved in nonsense-mediated decay (NMD) of mRNAs containing premature stop codons.</text>
</comment>
<evidence type="ECO:0000256" key="2">
    <source>
        <dbReference type="ARBA" id="ARBA00023161"/>
    </source>
</evidence>
<name>A0A5S6QKF0_TRIMR</name>
<evidence type="ECO:0000256" key="1">
    <source>
        <dbReference type="ARBA" id="ARBA00006443"/>
    </source>
</evidence>
<dbReference type="InterPro" id="IPR019354">
    <property type="entry name" value="SMG8-like"/>
</dbReference>
<dbReference type="Pfam" id="PF10220">
    <property type="entry name" value="Smg8_Smg9"/>
    <property type="match status" value="1"/>
</dbReference>
<evidence type="ECO:0000256" key="3">
    <source>
        <dbReference type="ARBA" id="ARBA00029509"/>
    </source>
</evidence>
<dbReference type="GO" id="GO:0000184">
    <property type="term" value="P:nuclear-transcribed mRNA catabolic process, nonsense-mediated decay"/>
    <property type="evidence" value="ECO:0007669"/>
    <property type="project" value="UniProtKB-UniRule"/>
</dbReference>
<accession>A0A5S6QKF0</accession>
<proteinExistence type="inferred from homology"/>
<evidence type="ECO:0000256" key="4">
    <source>
        <dbReference type="RuleBase" id="RU367133"/>
    </source>
</evidence>
<dbReference type="WBParaSite" id="TMUE_2000007821.1">
    <property type="protein sequence ID" value="TMUE_2000007821.1"/>
    <property type="gene ID" value="WBGene00286827"/>
</dbReference>
<evidence type="ECO:0000256" key="5">
    <source>
        <dbReference type="SAM" id="MobiDB-lite"/>
    </source>
</evidence>
<feature type="compositionally biased region" description="Polar residues" evidence="5">
    <location>
        <begin position="686"/>
        <end position="706"/>
    </location>
</feature>
<dbReference type="PANTHER" id="PTHR13091">
    <property type="entry name" value="AMPLIFIED IN BREAST CANCER 2-RELATED"/>
    <property type="match status" value="1"/>
</dbReference>
<dbReference type="PANTHER" id="PTHR13091:SF0">
    <property type="entry name" value="NONSENSE-MEDIATED MRNA DECAY FACTOR SMG8"/>
    <property type="match status" value="1"/>
</dbReference>
<dbReference type="Proteomes" id="UP000046395">
    <property type="component" value="Unassembled WGS sequence"/>
</dbReference>
<keyword evidence="6" id="KW-1185">Reference proteome</keyword>
<dbReference type="STRING" id="70415.A0A5S6QKF0"/>
<sequence>MKENAKIGDQDVDVYCDHLNMLRQELRVSFEDILCMQIPSWVIKPFPCAENAAVDIQEELIELQTNEELKSKLKNGYQAFWLQPQQPPKVADEQLRVQVPPPCECCVDTYAQPAAGWNDSVFFGEDTLARNDPGQQLFGQQSPDRLSSRTSERFMEISRCLKELDNSGIDSEGKEMCVISVLGKKDIHEHWTVAGVINDAFGVDLFKQESWKRDKTAGCRIDMAVDVRMSLVILHLVGPYDLNEFEFSPDKNFQSNWTALEREYMLYLFFLLSLSHLVLFVCPTAEFDTNYVKKFRNMQWLRERLSTSVTDIIRDNAPSMKKWMSNGRLASPRILFCLMRPPTFLRPDGTVEARRSTYRRMEGCLENLIHDILLCSNVLKSPLANSIVSLPEKEAFVYIMPPDEQPKNYVAILVTQLLPGSNPDPTFCCADNRSDSHDSEGPFSTLGTFLGNHISAVLCNKSSKDADVLPNFVFERPTLEAFVKVASVLHNYLIVDRDNNEEVRNFFSYLDIDTALSKKLCAYALTMAEEIYLKELPPFYLRVEHESRLLQAAQFLSYEARGASVEEALAKLKSSCEKVWKSGRQQCEAISMCGNPCSLQLHRAAGEEEDDSLPIFDHDSKLAFLGTCNGGHSQSIRYDPFDLRTANYSFYEENPDFTCCRFNNRGLDLKSSRPFGATSVEDENESLNVSGSQEKVGSPMSNGSASESEDDKEVVGQQTSSLPGDGDKVQESVPSKVARPIESVISDICRSSSSEGSESESDDLNGKHLSGVSDKLDDSAFLGINLGSFDDEQLEENDGDAKVYVGVPNNQIPRGMVPEFPSFAVVCVGSSSKYTHSRDQPNFSHGSQYLLPWDVDLLVDGKKWQEWQMQAGAFYARGVPLKKTFHKKRGVECTAHVKVFVGYEYECMRGHRFMLRSPVSALKHSGIGGPKEKAENIVHHDMPLWFPCSCRGTKPFLLGLLSRVHVVTPKAPVHVCVSPRVQPDTEQDLVFMIGLHKLGPSKYWIVRLPFIYHTPGGPTFWKGEGNGPEGLVFKHMLQVVPDFPHVSDVESMSS</sequence>
<dbReference type="AlphaFoldDB" id="A0A5S6QKF0"/>
<evidence type="ECO:0000313" key="6">
    <source>
        <dbReference type="Proteomes" id="UP000046395"/>
    </source>
</evidence>
<protein>
    <recommendedName>
        <fullName evidence="3 4">Nonsense-mediated mRNA decay factor SMG8</fullName>
    </recommendedName>
</protein>
<keyword evidence="2 4" id="KW-0866">Nonsense-mediated mRNA decay</keyword>
<comment type="similarity">
    <text evidence="1 4">Belongs to the SMG8 family.</text>
</comment>
<reference evidence="7" key="1">
    <citation type="submission" date="2019-12" db="UniProtKB">
        <authorList>
            <consortium name="WormBaseParasite"/>
        </authorList>
    </citation>
    <scope>IDENTIFICATION</scope>
</reference>
<evidence type="ECO:0000313" key="7">
    <source>
        <dbReference type="WBParaSite" id="TMUE_2000007821.1"/>
    </source>
</evidence>